<dbReference type="InterPro" id="IPR003826">
    <property type="entry name" value="AdoMetDC_fam_prok"/>
</dbReference>
<evidence type="ECO:0000256" key="1">
    <source>
        <dbReference type="ARBA" id="ARBA00001928"/>
    </source>
</evidence>
<dbReference type="EMBL" id="QOWE01000003">
    <property type="protein sequence ID" value="RCR70963.1"/>
    <property type="molecule type" value="Genomic_DNA"/>
</dbReference>
<evidence type="ECO:0000256" key="9">
    <source>
        <dbReference type="ARBA" id="ARBA00023317"/>
    </source>
</evidence>
<keyword evidence="5" id="KW-0620">Polyamine biosynthesis</keyword>
<keyword evidence="2" id="KW-0210">Decarboxylase</keyword>
<evidence type="ECO:0000313" key="11">
    <source>
        <dbReference type="Proteomes" id="UP000253383"/>
    </source>
</evidence>
<comment type="cofactor">
    <cofactor evidence="1">
        <name>pyruvate</name>
        <dbReference type="ChEBI" id="CHEBI:15361"/>
    </cofactor>
</comment>
<keyword evidence="3" id="KW-0068">Autocatalytic cleavage</keyword>
<evidence type="ECO:0000256" key="8">
    <source>
        <dbReference type="ARBA" id="ARBA00023270"/>
    </source>
</evidence>
<keyword evidence="8" id="KW-0704">Schiff base</keyword>
<proteinExistence type="predicted"/>
<dbReference type="OrthoDB" id="9793120at2"/>
<dbReference type="GO" id="GO:0004014">
    <property type="term" value="F:adenosylmethionine decarboxylase activity"/>
    <property type="evidence" value="ECO:0007669"/>
    <property type="project" value="InterPro"/>
</dbReference>
<dbReference type="GO" id="GO:0008295">
    <property type="term" value="P:spermidine biosynthetic process"/>
    <property type="evidence" value="ECO:0007669"/>
    <property type="project" value="UniProtKB-KW"/>
</dbReference>
<name>A0A368JWJ4_9BACT</name>
<sequence length="118" mass="13399">MNAYRPGLHILSTFEAPLSALTDVERCRAGFDRLIQELELAKVGEVYYSFPNGGFTAVLCLTESHVSIHTWPENGLATFDVFLSNFLRDNSPKVRRFYEESLRLFGATAVLNEQEIIR</sequence>
<keyword evidence="11" id="KW-1185">Reference proteome</keyword>
<keyword evidence="4" id="KW-0745">Spermidine biosynthesis</keyword>
<accession>A0A368JWJ4</accession>
<keyword evidence="9" id="KW-0670">Pyruvate</keyword>
<dbReference type="Proteomes" id="UP000253383">
    <property type="component" value="Unassembled WGS sequence"/>
</dbReference>
<dbReference type="RefSeq" id="WP_114404877.1">
    <property type="nucleotide sequence ID" value="NZ_QOWE01000003.1"/>
</dbReference>
<comment type="caution">
    <text evidence="10">The sequence shown here is derived from an EMBL/GenBank/DDBJ whole genome shotgun (WGS) entry which is preliminary data.</text>
</comment>
<dbReference type="AlphaFoldDB" id="A0A368JWJ4"/>
<gene>
    <name evidence="10" type="ORF">DUE52_05085</name>
</gene>
<evidence type="ECO:0000256" key="5">
    <source>
        <dbReference type="ARBA" id="ARBA00023115"/>
    </source>
</evidence>
<dbReference type="Pfam" id="PF02675">
    <property type="entry name" value="AdoMet_dc"/>
    <property type="match status" value="1"/>
</dbReference>
<dbReference type="SUPFAM" id="SSF56276">
    <property type="entry name" value="S-adenosylmethionine decarboxylase"/>
    <property type="match status" value="1"/>
</dbReference>
<dbReference type="Gene3D" id="3.60.90.10">
    <property type="entry name" value="S-adenosylmethionine decarboxylase"/>
    <property type="match status" value="1"/>
</dbReference>
<evidence type="ECO:0000313" key="10">
    <source>
        <dbReference type="EMBL" id="RCR70963.1"/>
    </source>
</evidence>
<protein>
    <submittedName>
        <fullName evidence="10">S-adenosylmethionine decarboxylase</fullName>
    </submittedName>
</protein>
<reference evidence="10 11" key="1">
    <citation type="submission" date="2018-07" db="EMBL/GenBank/DDBJ databases">
        <title>Genome analysis of Larkinella rosea.</title>
        <authorList>
            <person name="Zhou Z."/>
            <person name="Wang G."/>
        </authorList>
    </citation>
    <scope>NUCLEOTIDE SEQUENCE [LARGE SCALE GENOMIC DNA]</scope>
    <source>
        <strain evidence="11">zzj9</strain>
    </source>
</reference>
<evidence type="ECO:0000256" key="4">
    <source>
        <dbReference type="ARBA" id="ARBA00023066"/>
    </source>
</evidence>
<keyword evidence="6" id="KW-0865">Zymogen</keyword>
<dbReference type="InterPro" id="IPR016067">
    <property type="entry name" value="S-AdoMet_deCO2ase_core"/>
</dbReference>
<organism evidence="10 11">
    <name type="scientific">Larkinella punicea</name>
    <dbReference type="NCBI Taxonomy" id="2315727"/>
    <lineage>
        <taxon>Bacteria</taxon>
        <taxon>Pseudomonadati</taxon>
        <taxon>Bacteroidota</taxon>
        <taxon>Cytophagia</taxon>
        <taxon>Cytophagales</taxon>
        <taxon>Spirosomataceae</taxon>
        <taxon>Larkinella</taxon>
    </lineage>
</organism>
<dbReference type="GO" id="GO:0005829">
    <property type="term" value="C:cytosol"/>
    <property type="evidence" value="ECO:0007669"/>
    <property type="project" value="TreeGrafter"/>
</dbReference>
<evidence type="ECO:0000256" key="2">
    <source>
        <dbReference type="ARBA" id="ARBA00022793"/>
    </source>
</evidence>
<keyword evidence="7" id="KW-0456">Lyase</keyword>
<evidence type="ECO:0000256" key="3">
    <source>
        <dbReference type="ARBA" id="ARBA00022813"/>
    </source>
</evidence>
<dbReference type="PANTHER" id="PTHR33866:SF2">
    <property type="entry name" value="S-ADENOSYLMETHIONINE DECARBOXYLASE PROENZYME"/>
    <property type="match status" value="1"/>
</dbReference>
<evidence type="ECO:0000256" key="7">
    <source>
        <dbReference type="ARBA" id="ARBA00023239"/>
    </source>
</evidence>
<dbReference type="PANTHER" id="PTHR33866">
    <property type="entry name" value="S-ADENOSYLMETHIONINE DECARBOXYLASE PROENZYME"/>
    <property type="match status" value="1"/>
</dbReference>
<evidence type="ECO:0000256" key="6">
    <source>
        <dbReference type="ARBA" id="ARBA00023145"/>
    </source>
</evidence>